<dbReference type="AlphaFoldDB" id="A0A934U181"/>
<dbReference type="Proteomes" id="UP000633365">
    <property type="component" value="Unassembled WGS sequence"/>
</dbReference>
<dbReference type="RefSeq" id="WP_201426653.1">
    <property type="nucleotide sequence ID" value="NZ_JAEQMG010000027.1"/>
</dbReference>
<accession>A0A934U181</accession>
<protein>
    <submittedName>
        <fullName evidence="1">Uncharacterized protein</fullName>
    </submittedName>
</protein>
<gene>
    <name evidence="1" type="ORF">JKK62_01510</name>
</gene>
<proteinExistence type="predicted"/>
<sequence>MNEDLTAILTDIGLSKDEINLAQKLSDAGQNEELQKRLRLCRCDLMEEMHITQRKVDNLDYLLRQFKGGSSS</sequence>
<comment type="caution">
    <text evidence="1">The sequence shown here is derived from an EMBL/GenBank/DDBJ whole genome shotgun (WGS) entry which is preliminary data.</text>
</comment>
<keyword evidence="2" id="KW-1185">Reference proteome</keyword>
<reference evidence="1" key="1">
    <citation type="submission" date="2021-01" db="EMBL/GenBank/DDBJ databases">
        <title>Genome public.</title>
        <authorList>
            <person name="Liu C."/>
            <person name="Sun Q."/>
        </authorList>
    </citation>
    <scope>NUCLEOTIDE SEQUENCE</scope>
    <source>
        <strain evidence="1">M6</strain>
    </source>
</reference>
<evidence type="ECO:0000313" key="1">
    <source>
        <dbReference type="EMBL" id="MBK6087344.1"/>
    </source>
</evidence>
<name>A0A934U181_9FIRM</name>
<organism evidence="1 2">
    <name type="scientific">Ruminococcus difficilis</name>
    <dbReference type="NCBI Taxonomy" id="2763069"/>
    <lineage>
        <taxon>Bacteria</taxon>
        <taxon>Bacillati</taxon>
        <taxon>Bacillota</taxon>
        <taxon>Clostridia</taxon>
        <taxon>Eubacteriales</taxon>
        <taxon>Oscillospiraceae</taxon>
        <taxon>Ruminococcus</taxon>
    </lineage>
</organism>
<dbReference type="EMBL" id="JAEQMG010000027">
    <property type="protein sequence ID" value="MBK6087344.1"/>
    <property type="molecule type" value="Genomic_DNA"/>
</dbReference>
<evidence type="ECO:0000313" key="2">
    <source>
        <dbReference type="Proteomes" id="UP000633365"/>
    </source>
</evidence>